<organism evidence="3 4">
    <name type="scientific">Kutzneria viridogrisea</name>
    <dbReference type="NCBI Taxonomy" id="47990"/>
    <lineage>
        <taxon>Bacteria</taxon>
        <taxon>Bacillati</taxon>
        <taxon>Actinomycetota</taxon>
        <taxon>Actinomycetes</taxon>
        <taxon>Pseudonocardiales</taxon>
        <taxon>Pseudonocardiaceae</taxon>
        <taxon>Kutzneria</taxon>
    </lineage>
</organism>
<evidence type="ECO:0000313" key="4">
    <source>
        <dbReference type="Proteomes" id="UP000517916"/>
    </source>
</evidence>
<name>A0ABR6BB99_9PSEU</name>
<feature type="region of interest" description="Disordered" evidence="2">
    <location>
        <begin position="513"/>
        <end position="539"/>
    </location>
</feature>
<keyword evidence="1" id="KW-0175">Coiled coil</keyword>
<evidence type="ECO:0000313" key="3">
    <source>
        <dbReference type="EMBL" id="MBA8924006.1"/>
    </source>
</evidence>
<dbReference type="RefSeq" id="WP_318295978.1">
    <property type="nucleotide sequence ID" value="NZ_BAAABQ010000065.1"/>
</dbReference>
<feature type="region of interest" description="Disordered" evidence="2">
    <location>
        <begin position="391"/>
        <end position="412"/>
    </location>
</feature>
<accession>A0ABR6BB99</accession>
<proteinExistence type="predicted"/>
<evidence type="ECO:0000256" key="2">
    <source>
        <dbReference type="SAM" id="MobiDB-lite"/>
    </source>
</evidence>
<sequence>MPLPIGGKTPWPPRQLQPVQARVGTWSAWYSGDPDQLSSVYGGQIGTDPGNTGFFASQQGGYPRGGMAGFFSRMWWGRRTPQGEQRSKLHIPIAGDIAATSANLLFSEPPTITVEAEKTQARLDKLTRRLKTALLEAAEVQAALGGVYLRVCWDKVQRPDGPWISAVHADAAVPEWCYDSLGAVTFWRIVDQDADVVWRHLERHEPGAIAHGLYKGSPDTLGTRMALEDHPATADLVDEQMLPGDIVPTGVDRLTAVYVPNMRPNRLWRANPAAAYLGRSDYAGIEGPMDQLDEVWSSWMRDIRLGKGRAVVPENYLDSNGPGRGARWEADREVYETLNMLPQPGGPVQLEVVQFAIRVEEHSRTATELLARIVSDAGYSLQSFGMDSATAATATEVNSRDRKSETTRGRKQEYWRPELAEILETLQLVDATQFGSGITAEEPDVEWPDAATQDPESMARTLQLLQAAEAASTRTKVQMLHPDWDEQQIDDEVAAIRDEQGASTADPIEVASQIAATGTVGPPEPTSVEVDPQGDPVGR</sequence>
<protein>
    <submittedName>
        <fullName evidence="3">A118 family predicted phage portal protein</fullName>
    </submittedName>
</protein>
<dbReference type="Proteomes" id="UP000517916">
    <property type="component" value="Unassembled WGS sequence"/>
</dbReference>
<comment type="caution">
    <text evidence="3">The sequence shown here is derived from an EMBL/GenBank/DDBJ whole genome shotgun (WGS) entry which is preliminary data.</text>
</comment>
<gene>
    <name evidence="3" type="ORF">BC739_001203</name>
</gene>
<feature type="coiled-coil region" evidence="1">
    <location>
        <begin position="116"/>
        <end position="143"/>
    </location>
</feature>
<evidence type="ECO:0000256" key="1">
    <source>
        <dbReference type="SAM" id="Coils"/>
    </source>
</evidence>
<feature type="compositionally biased region" description="Basic and acidic residues" evidence="2">
    <location>
        <begin position="398"/>
        <end position="412"/>
    </location>
</feature>
<keyword evidence="4" id="KW-1185">Reference proteome</keyword>
<dbReference type="EMBL" id="JACJID010000001">
    <property type="protein sequence ID" value="MBA8924006.1"/>
    <property type="molecule type" value="Genomic_DNA"/>
</dbReference>
<reference evidence="3 4" key="1">
    <citation type="submission" date="2020-08" db="EMBL/GenBank/DDBJ databases">
        <title>Genomic Encyclopedia of Archaeal and Bacterial Type Strains, Phase II (KMG-II): from individual species to whole genera.</title>
        <authorList>
            <person name="Goeker M."/>
        </authorList>
    </citation>
    <scope>NUCLEOTIDE SEQUENCE [LARGE SCALE GENOMIC DNA]</scope>
    <source>
        <strain evidence="3 4">DSM 43850</strain>
    </source>
</reference>